<feature type="domain" description="Transglutaminase-like" evidence="1">
    <location>
        <begin position="58"/>
        <end position="158"/>
    </location>
</feature>
<dbReference type="EMBL" id="CP127162">
    <property type="protein sequence ID" value="WIV21279.1"/>
    <property type="molecule type" value="Genomic_DNA"/>
</dbReference>
<dbReference type="RefSeq" id="WP_285748882.1">
    <property type="nucleotide sequence ID" value="NZ_CP127162.1"/>
</dbReference>
<organism evidence="2 3">
    <name type="scientific">Paenibacillus polygoni</name>
    <dbReference type="NCBI Taxonomy" id="3050112"/>
    <lineage>
        <taxon>Bacteria</taxon>
        <taxon>Bacillati</taxon>
        <taxon>Bacillota</taxon>
        <taxon>Bacilli</taxon>
        <taxon>Bacillales</taxon>
        <taxon>Paenibacillaceae</taxon>
        <taxon>Paenibacillus</taxon>
    </lineage>
</organism>
<protein>
    <submittedName>
        <fullName evidence="2">Transglutaminase domain-containing protein</fullName>
    </submittedName>
</protein>
<name>A0ABY8XBC0_9BACL</name>
<reference evidence="2 3" key="1">
    <citation type="submission" date="2023-06" db="EMBL/GenBank/DDBJ databases">
        <title>Paenibacillus polygonum sp. nov., an endophytic bacterium, isolated from Polygonum lapathifolium L. in Nanji Wetland National Nature Reserve, South of Poyang Lake, Jiangxi Province, China.</title>
        <authorList>
            <person name="Yu Z."/>
        </authorList>
    </citation>
    <scope>NUCLEOTIDE SEQUENCE [LARGE SCALE GENOMIC DNA]</scope>
    <source>
        <strain evidence="2 3">C31</strain>
    </source>
</reference>
<dbReference type="SUPFAM" id="SSF54001">
    <property type="entry name" value="Cysteine proteinases"/>
    <property type="match status" value="1"/>
</dbReference>
<evidence type="ECO:0000259" key="1">
    <source>
        <dbReference type="Pfam" id="PF01841"/>
    </source>
</evidence>
<accession>A0ABY8XBC0</accession>
<gene>
    <name evidence="2" type="ORF">QPK24_11655</name>
</gene>
<dbReference type="InterPro" id="IPR002931">
    <property type="entry name" value="Transglutaminase-like"/>
</dbReference>
<dbReference type="Pfam" id="PF01841">
    <property type="entry name" value="Transglut_core"/>
    <property type="match status" value="1"/>
</dbReference>
<dbReference type="InterPro" id="IPR038765">
    <property type="entry name" value="Papain-like_cys_pep_sf"/>
</dbReference>
<proteinExistence type="predicted"/>
<evidence type="ECO:0000313" key="3">
    <source>
        <dbReference type="Proteomes" id="UP001236415"/>
    </source>
</evidence>
<keyword evidence="3" id="KW-1185">Reference proteome</keyword>
<evidence type="ECO:0000313" key="2">
    <source>
        <dbReference type="EMBL" id="WIV21279.1"/>
    </source>
</evidence>
<sequence>MFGYMKEFAEHYTMLLKYTNFTDTDQSISPSYEFTYQHPNDPHLRRLREQYHLNEAAGTGDEVSQIINLMKWVDQRLIHGNEPPPKNAHALSVLEMTEHRDMKVNCYVIATVLTEVYLSLGFPSRRIHCGSYDAYDLDSHVVTAVYSHQLRKWLYMDASWGVYVTDSEGVLMSPEEFRYHTASNVPLMIQSTHKNEEWRDFYKGYMAKNLFWFLCPCDSQFHYEGTNEKKEFCALVPEHYYPLELMTESSYRSSVHVTSVNSAFWRAPGV</sequence>
<dbReference type="Proteomes" id="UP001236415">
    <property type="component" value="Chromosome"/>
</dbReference>